<dbReference type="STRING" id="1004156.AYP45_15640"/>
<dbReference type="EMBL" id="AYTS01000157">
    <property type="protein sequence ID" value="OOP55298.1"/>
    <property type="molecule type" value="Genomic_DNA"/>
</dbReference>
<organism evidence="2 3">
    <name type="scientific">Candidatus Brocadia carolinensis</name>
    <dbReference type="NCBI Taxonomy" id="1004156"/>
    <lineage>
        <taxon>Bacteria</taxon>
        <taxon>Pseudomonadati</taxon>
        <taxon>Planctomycetota</taxon>
        <taxon>Candidatus Brocadiia</taxon>
        <taxon>Candidatus Brocadiales</taxon>
        <taxon>Candidatus Brocadiaceae</taxon>
        <taxon>Candidatus Brocadia</taxon>
    </lineage>
</organism>
<comment type="caution">
    <text evidence="2">The sequence shown here is derived from an EMBL/GenBank/DDBJ whole genome shotgun (WGS) entry which is preliminary data.</text>
</comment>
<sequence length="114" mass="12640">MGNNNNNVEPKRLSANLVDDDLDLIAIKIIRKFRIAIGVIVSSVIVLLSLFGINIIDIGKQAAIYKSESEVLRQDVANIREHVKSINSIIDEAKRLIVTVDNSTIETKKTTGRK</sequence>
<evidence type="ECO:0000313" key="3">
    <source>
        <dbReference type="Proteomes" id="UP000189681"/>
    </source>
</evidence>
<keyword evidence="1" id="KW-1133">Transmembrane helix</keyword>
<accession>A0A1V4AQ72</accession>
<feature type="transmembrane region" description="Helical" evidence="1">
    <location>
        <begin position="35"/>
        <end position="56"/>
    </location>
</feature>
<evidence type="ECO:0000313" key="2">
    <source>
        <dbReference type="EMBL" id="OOP55298.1"/>
    </source>
</evidence>
<keyword evidence="1" id="KW-0472">Membrane</keyword>
<keyword evidence="1" id="KW-0812">Transmembrane</keyword>
<proteinExistence type="predicted"/>
<gene>
    <name evidence="2" type="ORF">AYP45_15640</name>
</gene>
<reference evidence="2 3" key="1">
    <citation type="journal article" date="2017" name="Water Res.">
        <title>Discovery and metagenomic analysis of an anammox bacterial enrichment related to Candidatus "Brocadia caroliniensis" in a full-scale glycerol-fed nitritation-denitritation separate centrate treatment process.</title>
        <authorList>
            <person name="Park H."/>
            <person name="Brotto A.C."/>
            <person name="van Loosdrecht M.C."/>
            <person name="Chandran K."/>
        </authorList>
    </citation>
    <scope>NUCLEOTIDE SEQUENCE [LARGE SCALE GENOMIC DNA]</scope>
    <source>
        <strain evidence="2">26THWARD</strain>
    </source>
</reference>
<dbReference type="Proteomes" id="UP000189681">
    <property type="component" value="Unassembled WGS sequence"/>
</dbReference>
<evidence type="ECO:0000256" key="1">
    <source>
        <dbReference type="SAM" id="Phobius"/>
    </source>
</evidence>
<dbReference type="AlphaFoldDB" id="A0A1V4AQ72"/>
<protein>
    <submittedName>
        <fullName evidence="2">Uncharacterized protein</fullName>
    </submittedName>
</protein>
<name>A0A1V4AQ72_9BACT</name>